<reference evidence="2" key="2">
    <citation type="journal article" date="2021" name="Syst. Appl. Microbiol.">
        <title>Roseomonas hellenica sp. nov., isolated from roots of wild-growing Alkanna tinctoria.</title>
        <authorList>
            <person name="Rat A."/>
            <person name="Naranjo H.D."/>
            <person name="Lebbe L."/>
            <person name="Cnockaert M."/>
            <person name="Krigas N."/>
            <person name="Grigoriadou K."/>
            <person name="Maloupa E."/>
            <person name="Willems A."/>
        </authorList>
    </citation>
    <scope>NUCLEOTIDE SEQUENCE</scope>
    <source>
        <strain evidence="2">LMG 31231</strain>
    </source>
</reference>
<keyword evidence="3" id="KW-1185">Reference proteome</keyword>
<feature type="transmembrane region" description="Helical" evidence="1">
    <location>
        <begin position="15"/>
        <end position="35"/>
    </location>
</feature>
<keyword evidence="1" id="KW-0472">Membrane</keyword>
<evidence type="ECO:0000313" key="3">
    <source>
        <dbReference type="Proteomes" id="UP001138751"/>
    </source>
</evidence>
<dbReference type="Pfam" id="PF11026">
    <property type="entry name" value="DUF2721"/>
    <property type="match status" value="1"/>
</dbReference>
<dbReference type="AlphaFoldDB" id="A0A9X9WY84"/>
<accession>A0A9X9WY84</accession>
<protein>
    <submittedName>
        <fullName evidence="2">DUF2721 domain-containing protein</fullName>
    </submittedName>
</protein>
<dbReference type="Proteomes" id="UP001138751">
    <property type="component" value="Unassembled WGS sequence"/>
</dbReference>
<proteinExistence type="predicted"/>
<dbReference type="RefSeq" id="WP_211862511.1">
    <property type="nucleotide sequence ID" value="NZ_JAAEDM010000033.1"/>
</dbReference>
<organism evidence="2 3">
    <name type="scientific">Neoroseomonas soli</name>
    <dbReference type="NCBI Taxonomy" id="1081025"/>
    <lineage>
        <taxon>Bacteria</taxon>
        <taxon>Pseudomonadati</taxon>
        <taxon>Pseudomonadota</taxon>
        <taxon>Alphaproteobacteria</taxon>
        <taxon>Acetobacterales</taxon>
        <taxon>Acetobacteraceae</taxon>
        <taxon>Neoroseomonas</taxon>
    </lineage>
</organism>
<evidence type="ECO:0000313" key="2">
    <source>
        <dbReference type="EMBL" id="MBR0672113.1"/>
    </source>
</evidence>
<sequence>MLLTGTDLLTIERTLQLAIAPAFILGGIMAMLSLLTARLQRLADLHEEARNGVESPLNDLRMLARRARLTYRAITFAIMAAVLLCILVIAAFVEPLAGVRAGGHIAGLLLLAMLSLTASLMLFLREVLLSASKLPMSPER</sequence>
<feature type="transmembrane region" description="Helical" evidence="1">
    <location>
        <begin position="69"/>
        <end position="93"/>
    </location>
</feature>
<feature type="transmembrane region" description="Helical" evidence="1">
    <location>
        <begin position="105"/>
        <end position="124"/>
    </location>
</feature>
<dbReference type="EMBL" id="JAAEDM010000033">
    <property type="protein sequence ID" value="MBR0672113.1"/>
    <property type="molecule type" value="Genomic_DNA"/>
</dbReference>
<name>A0A9X9WY84_9PROT</name>
<comment type="caution">
    <text evidence="2">The sequence shown here is derived from an EMBL/GenBank/DDBJ whole genome shotgun (WGS) entry which is preliminary data.</text>
</comment>
<gene>
    <name evidence="2" type="ORF">GXW76_13105</name>
</gene>
<keyword evidence="1" id="KW-0812">Transmembrane</keyword>
<dbReference type="InterPro" id="IPR021279">
    <property type="entry name" value="DUF2721"/>
</dbReference>
<evidence type="ECO:0000256" key="1">
    <source>
        <dbReference type="SAM" id="Phobius"/>
    </source>
</evidence>
<keyword evidence="1" id="KW-1133">Transmembrane helix</keyword>
<reference evidence="2" key="1">
    <citation type="submission" date="2020-01" db="EMBL/GenBank/DDBJ databases">
        <authorList>
            <person name="Rat A."/>
        </authorList>
    </citation>
    <scope>NUCLEOTIDE SEQUENCE</scope>
    <source>
        <strain evidence="2">LMG 31231</strain>
    </source>
</reference>